<name>A0A3A6PAE0_9BACL</name>
<keyword evidence="3" id="KW-1185">Reference proteome</keyword>
<dbReference type="CDD" id="cd02440">
    <property type="entry name" value="AdoMet_MTases"/>
    <property type="match status" value="1"/>
</dbReference>
<protein>
    <submittedName>
        <fullName evidence="2">Class I SAM-dependent methyltransferase</fullName>
    </submittedName>
</protein>
<dbReference type="AlphaFoldDB" id="A0A3A6PAE0"/>
<feature type="domain" description="Methyltransferase" evidence="1">
    <location>
        <begin position="72"/>
        <end position="170"/>
    </location>
</feature>
<evidence type="ECO:0000259" key="1">
    <source>
        <dbReference type="Pfam" id="PF13649"/>
    </source>
</evidence>
<evidence type="ECO:0000313" key="2">
    <source>
        <dbReference type="EMBL" id="RJX36955.1"/>
    </source>
</evidence>
<reference evidence="2 3" key="1">
    <citation type="submission" date="2018-09" db="EMBL/GenBank/DDBJ databases">
        <title>Paenibacillus aracenensis nov. sp. isolated from a cave in southern Spain.</title>
        <authorList>
            <person name="Jurado V."/>
            <person name="Gutierrez-Patricio S."/>
            <person name="Gonzalez-Pimentel J.L."/>
            <person name="Miller A.Z."/>
            <person name="Laiz L."/>
            <person name="Saiz-Jimenez C."/>
        </authorList>
    </citation>
    <scope>NUCLEOTIDE SEQUENCE [LARGE SCALE GENOMIC DNA]</scope>
    <source>
        <strain evidence="2 3">JCM 19203</strain>
    </source>
</reference>
<dbReference type="InterPro" id="IPR029063">
    <property type="entry name" value="SAM-dependent_MTases_sf"/>
</dbReference>
<dbReference type="Proteomes" id="UP000267798">
    <property type="component" value="Unassembled WGS sequence"/>
</dbReference>
<keyword evidence="2" id="KW-0808">Transferase</keyword>
<dbReference type="InterPro" id="IPR041698">
    <property type="entry name" value="Methyltransf_25"/>
</dbReference>
<dbReference type="EMBL" id="QXQB01000008">
    <property type="protein sequence ID" value="RJX36955.1"/>
    <property type="molecule type" value="Genomic_DNA"/>
</dbReference>
<dbReference type="GO" id="GO:0032259">
    <property type="term" value="P:methylation"/>
    <property type="evidence" value="ECO:0007669"/>
    <property type="project" value="UniProtKB-KW"/>
</dbReference>
<comment type="caution">
    <text evidence="2">The sequence shown here is derived from an EMBL/GenBank/DDBJ whole genome shotgun (WGS) entry which is preliminary data.</text>
</comment>
<proteinExistence type="predicted"/>
<evidence type="ECO:0000313" key="3">
    <source>
        <dbReference type="Proteomes" id="UP000267798"/>
    </source>
</evidence>
<accession>A0A3A6PAE0</accession>
<dbReference type="OrthoDB" id="43862at2"/>
<organism evidence="2 3">
    <name type="scientific">Paenibacillus pinisoli</name>
    <dbReference type="NCBI Taxonomy" id="1276110"/>
    <lineage>
        <taxon>Bacteria</taxon>
        <taxon>Bacillati</taxon>
        <taxon>Bacillota</taxon>
        <taxon>Bacilli</taxon>
        <taxon>Bacillales</taxon>
        <taxon>Paenibacillaceae</taxon>
        <taxon>Paenibacillus</taxon>
    </lineage>
</organism>
<dbReference type="SUPFAM" id="SSF53335">
    <property type="entry name" value="S-adenosyl-L-methionine-dependent methyltransferases"/>
    <property type="match status" value="1"/>
</dbReference>
<keyword evidence="2" id="KW-0489">Methyltransferase</keyword>
<sequence length="264" mass="31004">MNLKRIYAENVHIDQNSLQEFYKKRAVEKVQIDVDAPVILFADKDKDKIEAWTRFEVEHRLPLLNLDRNCSVLEVGCGTGRISKYITSIVDTYVGVDYVKEFIELIQKREDVVKNENTHFLHASIQELSNETVQYPTDKKFNRFIISGGVLMYINDDAVKEAFSKLTEKLEEECIIYLSEPIALEERLTLNKFYSDALESEYSAIYRTEEQYKEIFNILYDVGFELKVSEEFFFEDIKNQKETKQWIFILQRSKNQSQAARGSI</sequence>
<dbReference type="Pfam" id="PF13649">
    <property type="entry name" value="Methyltransf_25"/>
    <property type="match status" value="1"/>
</dbReference>
<dbReference type="Gene3D" id="3.40.50.150">
    <property type="entry name" value="Vaccinia Virus protein VP39"/>
    <property type="match status" value="1"/>
</dbReference>
<dbReference type="GO" id="GO:0008168">
    <property type="term" value="F:methyltransferase activity"/>
    <property type="evidence" value="ECO:0007669"/>
    <property type="project" value="UniProtKB-KW"/>
</dbReference>
<gene>
    <name evidence="2" type="ORF">D3P09_25980</name>
</gene>
<dbReference type="RefSeq" id="WP_120114348.1">
    <property type="nucleotide sequence ID" value="NZ_QXQB01000008.1"/>
</dbReference>